<dbReference type="InterPro" id="IPR025645">
    <property type="entry name" value="DUF4349"/>
</dbReference>
<dbReference type="Pfam" id="PF14257">
    <property type="entry name" value="DUF4349"/>
    <property type="match status" value="1"/>
</dbReference>
<gene>
    <name evidence="6" type="ORF">H0266_06305</name>
</gene>
<feature type="domain" description="DUF4349" evidence="5">
    <location>
        <begin position="76"/>
        <end position="291"/>
    </location>
</feature>
<feature type="compositionally biased region" description="Acidic residues" evidence="2">
    <location>
        <begin position="26"/>
        <end position="40"/>
    </location>
</feature>
<evidence type="ECO:0000256" key="4">
    <source>
        <dbReference type="SAM" id="SignalP"/>
    </source>
</evidence>
<comment type="caution">
    <text evidence="6">The sequence shown here is derived from an EMBL/GenBank/DDBJ whole genome shotgun (WGS) entry which is preliminary data.</text>
</comment>
<dbReference type="Proteomes" id="UP000571017">
    <property type="component" value="Unassembled WGS sequence"/>
</dbReference>
<keyword evidence="4" id="KW-0732">Signal</keyword>
<feature type="chain" id="PRO_5039578602" evidence="4">
    <location>
        <begin position="20"/>
        <end position="303"/>
    </location>
</feature>
<proteinExistence type="predicted"/>
<keyword evidence="3" id="KW-1133">Transmembrane helix</keyword>
<dbReference type="AlphaFoldDB" id="A0A838CRM2"/>
<dbReference type="EMBL" id="JACEFG010000001">
    <property type="protein sequence ID" value="MBA2174518.1"/>
    <property type="molecule type" value="Genomic_DNA"/>
</dbReference>
<dbReference type="PROSITE" id="PS51257">
    <property type="entry name" value="PROKAR_LIPOPROTEIN"/>
    <property type="match status" value="1"/>
</dbReference>
<evidence type="ECO:0000256" key="3">
    <source>
        <dbReference type="SAM" id="Phobius"/>
    </source>
</evidence>
<accession>A0A838CRM2</accession>
<feature type="transmembrane region" description="Helical" evidence="3">
    <location>
        <begin position="265"/>
        <end position="293"/>
    </location>
</feature>
<sequence>MKKITVWLFIVLLSAFLAACSNDTQEQGDESSEGNTEETSADQSDSENKTNGLSEAPPNQDVASEESSMIDNTDGRMLIYNAVIELETEDYDQFRQQLDERMAANEAYIVEASISKRENNRRQGQIRLRVPQSNFENLLGGFEEISESILSQNVTGRDVTEEYVDLESRLSAKEKIESRLLTFLEEAEATDSLLKISQDLERVQSEIEVLKGKMNYLQNQSDFSTITLQVTETKVVVPDVGGTSLNTWEKTKQAFASSLNGLTTFVSWTIVTLIGYSPIFIPITFIIVLIWYIKRRRRLKAGS</sequence>
<evidence type="ECO:0000256" key="1">
    <source>
        <dbReference type="SAM" id="Coils"/>
    </source>
</evidence>
<keyword evidence="3" id="KW-0472">Membrane</keyword>
<keyword evidence="7" id="KW-1185">Reference proteome</keyword>
<keyword evidence="1" id="KW-0175">Coiled coil</keyword>
<feature type="compositionally biased region" description="Polar residues" evidence="2">
    <location>
        <begin position="61"/>
        <end position="70"/>
    </location>
</feature>
<feature type="region of interest" description="Disordered" evidence="2">
    <location>
        <begin position="24"/>
        <end position="70"/>
    </location>
</feature>
<name>A0A838CRM2_9BACI</name>
<feature type="compositionally biased region" description="Polar residues" evidence="2">
    <location>
        <begin position="41"/>
        <end position="53"/>
    </location>
</feature>
<evidence type="ECO:0000313" key="6">
    <source>
        <dbReference type="EMBL" id="MBA2174518.1"/>
    </source>
</evidence>
<reference evidence="6 7" key="1">
    <citation type="journal article" date="2004" name="Extremophiles">
        <title>Halobacillus locisalis sp. nov., a halophilic bacterium isolated from a marine solar saltern of the Yellow Sea in Korea.</title>
        <authorList>
            <person name="Yoon J.H."/>
            <person name="Kang K.H."/>
            <person name="Oh T.K."/>
            <person name="Park Y.H."/>
        </authorList>
    </citation>
    <scope>NUCLEOTIDE SEQUENCE [LARGE SCALE GENOMIC DNA]</scope>
    <source>
        <strain evidence="6 7">KCTC 3788</strain>
    </source>
</reference>
<evidence type="ECO:0000256" key="2">
    <source>
        <dbReference type="SAM" id="MobiDB-lite"/>
    </source>
</evidence>
<feature type="signal peptide" evidence="4">
    <location>
        <begin position="1"/>
        <end position="19"/>
    </location>
</feature>
<evidence type="ECO:0000259" key="5">
    <source>
        <dbReference type="Pfam" id="PF14257"/>
    </source>
</evidence>
<evidence type="ECO:0000313" key="7">
    <source>
        <dbReference type="Proteomes" id="UP000571017"/>
    </source>
</evidence>
<keyword evidence="3" id="KW-0812">Transmembrane</keyword>
<dbReference type="RefSeq" id="WP_181471512.1">
    <property type="nucleotide sequence ID" value="NZ_JACEFG010000001.1"/>
</dbReference>
<organism evidence="6 7">
    <name type="scientific">Halobacillus locisalis</name>
    <dbReference type="NCBI Taxonomy" id="220753"/>
    <lineage>
        <taxon>Bacteria</taxon>
        <taxon>Bacillati</taxon>
        <taxon>Bacillota</taxon>
        <taxon>Bacilli</taxon>
        <taxon>Bacillales</taxon>
        <taxon>Bacillaceae</taxon>
        <taxon>Halobacillus</taxon>
    </lineage>
</organism>
<protein>
    <submittedName>
        <fullName evidence="6">DUF4349 domain-containing protein</fullName>
    </submittedName>
</protein>
<feature type="coiled-coil region" evidence="1">
    <location>
        <begin position="193"/>
        <end position="220"/>
    </location>
</feature>